<comment type="caution">
    <text evidence="2">The sequence shown here is derived from an EMBL/GenBank/DDBJ whole genome shotgun (WGS) entry which is preliminary data.</text>
</comment>
<dbReference type="AlphaFoldDB" id="M0LBF2"/>
<evidence type="ECO:0000313" key="3">
    <source>
        <dbReference type="Proteomes" id="UP000011607"/>
    </source>
</evidence>
<feature type="domain" description="HTH asnC-type" evidence="1">
    <location>
        <begin position="64"/>
        <end position="92"/>
    </location>
</feature>
<organism evidence="2 3">
    <name type="scientific">Halobiforma nitratireducens JCM 10879</name>
    <dbReference type="NCBI Taxonomy" id="1227454"/>
    <lineage>
        <taxon>Archaea</taxon>
        <taxon>Methanobacteriati</taxon>
        <taxon>Methanobacteriota</taxon>
        <taxon>Stenosarchaea group</taxon>
        <taxon>Halobacteria</taxon>
        <taxon>Halobacteriales</taxon>
        <taxon>Natrialbaceae</taxon>
        <taxon>Halobiforma</taxon>
    </lineage>
</organism>
<proteinExistence type="predicted"/>
<reference evidence="2 3" key="1">
    <citation type="journal article" date="2014" name="PLoS Genet.">
        <title>Phylogenetically driven sequencing of extremely halophilic archaea reveals strategies for static and dynamic osmo-response.</title>
        <authorList>
            <person name="Becker E.A."/>
            <person name="Seitzer P.M."/>
            <person name="Tritt A."/>
            <person name="Larsen D."/>
            <person name="Krusor M."/>
            <person name="Yao A.I."/>
            <person name="Wu D."/>
            <person name="Madern D."/>
            <person name="Eisen J.A."/>
            <person name="Darling A.E."/>
            <person name="Facciotti M.T."/>
        </authorList>
    </citation>
    <scope>NUCLEOTIDE SEQUENCE [LARGE SCALE GENOMIC DNA]</scope>
    <source>
        <strain evidence="2 3">JCM 10879</strain>
    </source>
</reference>
<keyword evidence="3" id="KW-1185">Reference proteome</keyword>
<accession>M0LBF2</accession>
<gene>
    <name evidence="2" type="ORF">C446_16707</name>
</gene>
<protein>
    <recommendedName>
        <fullName evidence="1">HTH asnC-type domain-containing protein</fullName>
    </recommendedName>
</protein>
<dbReference type="InterPro" id="IPR036388">
    <property type="entry name" value="WH-like_DNA-bd_sf"/>
</dbReference>
<dbReference type="InterPro" id="IPR000485">
    <property type="entry name" value="AsnC-type_HTH_dom"/>
</dbReference>
<evidence type="ECO:0000259" key="1">
    <source>
        <dbReference type="Pfam" id="PF13404"/>
    </source>
</evidence>
<dbReference type="EMBL" id="AOMA01000176">
    <property type="protein sequence ID" value="EMA30443.1"/>
    <property type="molecule type" value="Genomic_DNA"/>
</dbReference>
<dbReference type="Proteomes" id="UP000011607">
    <property type="component" value="Unassembled WGS sequence"/>
</dbReference>
<dbReference type="GO" id="GO:0043565">
    <property type="term" value="F:sequence-specific DNA binding"/>
    <property type="evidence" value="ECO:0007669"/>
    <property type="project" value="InterPro"/>
</dbReference>
<dbReference type="Pfam" id="PF13404">
    <property type="entry name" value="HTH_AsnC-type"/>
    <property type="match status" value="1"/>
</dbReference>
<dbReference type="Gene3D" id="1.10.10.10">
    <property type="entry name" value="Winged helix-like DNA-binding domain superfamily/Winged helix DNA-binding domain"/>
    <property type="match status" value="1"/>
</dbReference>
<evidence type="ECO:0000313" key="2">
    <source>
        <dbReference type="EMBL" id="EMA30443.1"/>
    </source>
</evidence>
<name>M0LBF2_9EURY</name>
<sequence>MAGGEPGDRDERGSFVLDDVTQGRGAFALPIPSIPRLSGVLSDGVTGPTSFEGEAVYPTMVHNLDDIDRGILHLLQQNARGATAAEMADMVGT</sequence>
<feature type="non-terminal residue" evidence="2">
    <location>
        <position position="93"/>
    </location>
</feature>